<protein>
    <submittedName>
        <fullName evidence="2">Uncharacterized protein</fullName>
    </submittedName>
</protein>
<dbReference type="Proteomes" id="UP000252517">
    <property type="component" value="Unassembled WGS sequence"/>
</dbReference>
<accession>A0A367XJA6</accession>
<sequence length="220" mass="24239">MVVLGGCAYTGNSDIANPVVRKATWFSYLNADDIRTACSAGQAEGQIRIVYNADYYKEVRSFDILPQPGQDGFIVESHVFGPLDVSDLNVSVRSPLGAFSGDPVRKPITRQQYLTLTDALQQDGFGTQDRDGLRLHSQNYYWVALGCSGQHMTLAAWTSAKDDLRALHFPAVLEKISGQSTPLPAAPDPDAVQNPDPVYGKDKDLQDRNFYRTVRGNNLQ</sequence>
<feature type="region of interest" description="Disordered" evidence="1">
    <location>
        <begin position="179"/>
        <end position="207"/>
    </location>
</feature>
<comment type="caution">
    <text evidence="2">The sequence shown here is derived from an EMBL/GenBank/DDBJ whole genome shotgun (WGS) entry which is preliminary data.</text>
</comment>
<organism evidence="2 3">
    <name type="scientific">Thalassospira profundimaris</name>
    <dbReference type="NCBI Taxonomy" id="502049"/>
    <lineage>
        <taxon>Bacteria</taxon>
        <taxon>Pseudomonadati</taxon>
        <taxon>Pseudomonadota</taxon>
        <taxon>Alphaproteobacteria</taxon>
        <taxon>Rhodospirillales</taxon>
        <taxon>Thalassospiraceae</taxon>
        <taxon>Thalassospira</taxon>
    </lineage>
</organism>
<gene>
    <name evidence="2" type="ORF">TH25_04315</name>
</gene>
<dbReference type="OrthoDB" id="7341703at2"/>
<dbReference type="EMBL" id="JPWH01000002">
    <property type="protein sequence ID" value="RCK53737.1"/>
    <property type="molecule type" value="Genomic_DNA"/>
</dbReference>
<reference evidence="2 3" key="1">
    <citation type="submission" date="2014-07" db="EMBL/GenBank/DDBJ databases">
        <title>Draft genome sequence of Thalassospira profundimaris S25-3-2.</title>
        <authorList>
            <person name="Lai Q."/>
            <person name="Shao Z."/>
        </authorList>
    </citation>
    <scope>NUCLEOTIDE SEQUENCE [LARGE SCALE GENOMIC DNA]</scope>
    <source>
        <strain evidence="2 3">S25-3-2</strain>
    </source>
</reference>
<name>A0A367XJA6_9PROT</name>
<proteinExistence type="predicted"/>
<dbReference type="RefSeq" id="WP_114087153.1">
    <property type="nucleotide sequence ID" value="NZ_JPWH01000002.1"/>
</dbReference>
<evidence type="ECO:0000256" key="1">
    <source>
        <dbReference type="SAM" id="MobiDB-lite"/>
    </source>
</evidence>
<evidence type="ECO:0000313" key="3">
    <source>
        <dbReference type="Proteomes" id="UP000252517"/>
    </source>
</evidence>
<evidence type="ECO:0000313" key="2">
    <source>
        <dbReference type="EMBL" id="RCK53737.1"/>
    </source>
</evidence>
<dbReference type="AlphaFoldDB" id="A0A367XJA6"/>